<dbReference type="InterPro" id="IPR027417">
    <property type="entry name" value="P-loop_NTPase"/>
</dbReference>
<dbReference type="Gene3D" id="3.40.50.300">
    <property type="entry name" value="P-loop containing nucleotide triphosphate hydrolases"/>
    <property type="match status" value="2"/>
</dbReference>
<dbReference type="PRINTS" id="PR01868">
    <property type="entry name" value="ABCEFAMILY"/>
</dbReference>
<evidence type="ECO:0000259" key="5">
    <source>
        <dbReference type="PROSITE" id="PS51379"/>
    </source>
</evidence>
<feature type="domain" description="ABC transporter" evidence="4">
    <location>
        <begin position="63"/>
        <end position="311"/>
    </location>
</feature>
<feature type="domain" description="4Fe-4S ferredoxin-type" evidence="5">
    <location>
        <begin position="39"/>
        <end position="68"/>
    </location>
</feature>
<dbReference type="Pfam" id="PF04068">
    <property type="entry name" value="Fer4_RLI"/>
    <property type="match status" value="1"/>
</dbReference>
<name>A0A6B2L015_9EUKA</name>
<accession>A0A6B2L015</accession>
<dbReference type="InterPro" id="IPR003439">
    <property type="entry name" value="ABC_transporter-like_ATP-bd"/>
</dbReference>
<dbReference type="Pfam" id="PF00005">
    <property type="entry name" value="ABC_tran"/>
    <property type="match status" value="2"/>
</dbReference>
<organism evidence="6">
    <name type="scientific">Arcella intermedia</name>
    <dbReference type="NCBI Taxonomy" id="1963864"/>
    <lineage>
        <taxon>Eukaryota</taxon>
        <taxon>Amoebozoa</taxon>
        <taxon>Tubulinea</taxon>
        <taxon>Elardia</taxon>
        <taxon>Arcellinida</taxon>
        <taxon>Sphaerothecina</taxon>
        <taxon>Arcellidae</taxon>
        <taxon>Arcella</taxon>
    </lineage>
</organism>
<dbReference type="PANTHER" id="PTHR19248">
    <property type="entry name" value="ATP-BINDING TRANSPORT PROTEIN-RELATED"/>
    <property type="match status" value="1"/>
</dbReference>
<dbReference type="PROSITE" id="PS50893">
    <property type="entry name" value="ABC_TRANSPORTER_2"/>
    <property type="match status" value="2"/>
</dbReference>
<feature type="region of interest" description="Disordered" evidence="3">
    <location>
        <begin position="567"/>
        <end position="588"/>
    </location>
</feature>
<dbReference type="PROSITE" id="PS00198">
    <property type="entry name" value="4FE4S_FER_1"/>
    <property type="match status" value="1"/>
</dbReference>
<dbReference type="SUPFAM" id="SSF52540">
    <property type="entry name" value="P-loop containing nucleoside triphosphate hydrolases"/>
    <property type="match status" value="2"/>
</dbReference>
<keyword evidence="1" id="KW-0547">Nucleotide-binding</keyword>
<dbReference type="SMART" id="SM00382">
    <property type="entry name" value="AAA"/>
    <property type="match status" value="2"/>
</dbReference>
<evidence type="ECO:0008006" key="7">
    <source>
        <dbReference type="Google" id="ProtNLM"/>
    </source>
</evidence>
<dbReference type="SUPFAM" id="SSF54862">
    <property type="entry name" value="4Fe-4S ferredoxins"/>
    <property type="match status" value="1"/>
</dbReference>
<evidence type="ECO:0000256" key="3">
    <source>
        <dbReference type="SAM" id="MobiDB-lite"/>
    </source>
</evidence>
<sequence length="600" mass="67626">MAIVDETRCKPQKCNLECKKFCPVVRMGKQCVEVQKTAKISYISEVLCNGCGICTKKCPFDAIKLVRLPKSLEHETTHRYGPNGFKLHKMPLPRRGQVLGFLGENGCGKSTACKILAGATKPNLGRFQEPPSWEEIMKYFRGSSLQKFFQKQVEGGLKVKVKPQHFNLTKFHDGAVKDMFSKIPNCDEQIKDALIKDLGIEYLLDRDTDCLSGGESQRVALCLVCLEDMDLYIFDEPCAYLDIKQRLRAAAVIRDIVDKNREASVVVVEHDISVLDFICDYVCLFYGTGSAYGVCTQPFGVREGVNMFLEGYIRSENMRFRPDSLIFNGFDCDAPDFSKVKDSYSYVDYVHKLGDFQLSVKAGQFCRSQVTVLLGENGTGKTTFIKLLKGMLGNGSILQDSATLKMSYKPQAIPISNNQVTVRDCLEKQIGSAWLAPNFNSEIIKPLNILPLLDLQLKDLSGGEIQRVAITICLGKDADLYLLDEPSTFLDVEQRIKLTKVIKRFIRNNKKIGFIVEHDLNMAAYIADQFIVFDGETGRNCTAHIPEDWNTGLSHFLQNLDLSMRKDPVSGRPRVNKPGSLRDREQKMTGNYITDEHRYL</sequence>
<dbReference type="NCBIfam" id="NF009945">
    <property type="entry name" value="PRK13409.1"/>
    <property type="match status" value="1"/>
</dbReference>
<reference evidence="6" key="1">
    <citation type="journal article" date="2020" name="J. Eukaryot. Microbiol.">
        <title>De novo Sequencing, Assembly and Annotation of the Transcriptome for the Free-Living Testate Amoeba Arcella intermedia.</title>
        <authorList>
            <person name="Ribeiro G.M."/>
            <person name="Porfirio-Sousa A.L."/>
            <person name="Maurer-Alcala X.X."/>
            <person name="Katz L.A."/>
            <person name="Lahr D.J.G."/>
        </authorList>
    </citation>
    <scope>NUCLEOTIDE SEQUENCE</scope>
</reference>
<dbReference type="InterPro" id="IPR003593">
    <property type="entry name" value="AAA+_ATPase"/>
</dbReference>
<evidence type="ECO:0000259" key="4">
    <source>
        <dbReference type="PROSITE" id="PS50893"/>
    </source>
</evidence>
<dbReference type="Pfam" id="PF00037">
    <property type="entry name" value="Fer4"/>
    <property type="match status" value="1"/>
</dbReference>
<feature type="domain" description="ABC transporter" evidence="4">
    <location>
        <begin position="338"/>
        <end position="560"/>
    </location>
</feature>
<dbReference type="FunFam" id="3.40.50.300:FF:000152">
    <property type="entry name" value="ATP-binding cassette, sub-family E, member 1"/>
    <property type="match status" value="1"/>
</dbReference>
<dbReference type="EMBL" id="GIBP01001384">
    <property type="protein sequence ID" value="NDV30353.1"/>
    <property type="molecule type" value="Transcribed_RNA"/>
</dbReference>
<evidence type="ECO:0000256" key="1">
    <source>
        <dbReference type="ARBA" id="ARBA00022741"/>
    </source>
</evidence>
<dbReference type="InterPro" id="IPR013283">
    <property type="entry name" value="RLI1"/>
</dbReference>
<dbReference type="GO" id="GO:0016887">
    <property type="term" value="F:ATP hydrolysis activity"/>
    <property type="evidence" value="ECO:0007669"/>
    <property type="project" value="InterPro"/>
</dbReference>
<keyword evidence="2" id="KW-0067">ATP-binding</keyword>
<protein>
    <recommendedName>
        <fullName evidence="7">ABC transporter domain-containing protein</fullName>
    </recommendedName>
</protein>
<evidence type="ECO:0000313" key="6">
    <source>
        <dbReference type="EMBL" id="NDV30353.1"/>
    </source>
</evidence>
<evidence type="ECO:0000256" key="2">
    <source>
        <dbReference type="ARBA" id="ARBA00022840"/>
    </source>
</evidence>
<dbReference type="GO" id="GO:0005524">
    <property type="term" value="F:ATP binding"/>
    <property type="evidence" value="ECO:0007669"/>
    <property type="project" value="UniProtKB-KW"/>
</dbReference>
<proteinExistence type="predicted"/>
<dbReference type="PROSITE" id="PS51379">
    <property type="entry name" value="4FE4S_FER_2"/>
    <property type="match status" value="1"/>
</dbReference>
<dbReference type="InterPro" id="IPR017896">
    <property type="entry name" value="4Fe4S_Fe-S-bd"/>
</dbReference>
<dbReference type="InterPro" id="IPR017900">
    <property type="entry name" value="4Fe4S_Fe_S_CS"/>
</dbReference>
<dbReference type="AlphaFoldDB" id="A0A6B2L015"/>
<dbReference type="InterPro" id="IPR007209">
    <property type="entry name" value="RNaseL-inhib-like_metal-bd_dom"/>
</dbReference>